<dbReference type="InterPro" id="IPR036505">
    <property type="entry name" value="Amidase/PGRP_sf"/>
</dbReference>
<reference evidence="6" key="1">
    <citation type="submission" date="2020-06" db="EMBL/GenBank/DDBJ databases">
        <title>A novel thermopfilic bacterium from Erzurum, Turkey.</title>
        <authorList>
            <person name="Adiguzel A."/>
            <person name="Ay H."/>
            <person name="Baltaci M.O."/>
        </authorList>
    </citation>
    <scope>NUCLEOTIDE SEQUENCE</scope>
    <source>
        <strain evidence="6">P2</strain>
    </source>
</reference>
<feature type="signal peptide" evidence="3">
    <location>
        <begin position="1"/>
        <end position="22"/>
    </location>
</feature>
<comment type="caution">
    <text evidence="6">The sequence shown here is derived from an EMBL/GenBank/DDBJ whole genome shotgun (WGS) entry which is preliminary data.</text>
</comment>
<feature type="domain" description="HTH cro/C1-type" evidence="4">
    <location>
        <begin position="37"/>
        <end position="53"/>
    </location>
</feature>
<dbReference type="PROSITE" id="PS51782">
    <property type="entry name" value="LYSM"/>
    <property type="match status" value="2"/>
</dbReference>
<name>A0A8J8KAL1_9BACI</name>
<dbReference type="PANTHER" id="PTHR33734:SF22">
    <property type="entry name" value="MEMBRANE-BOUND LYTIC MUREIN TRANSGLYCOSYLASE D"/>
    <property type="match status" value="1"/>
</dbReference>
<feature type="domain" description="LysM" evidence="5">
    <location>
        <begin position="74"/>
        <end position="117"/>
    </location>
</feature>
<dbReference type="InterPro" id="IPR036779">
    <property type="entry name" value="LysM_dom_sf"/>
</dbReference>
<dbReference type="CDD" id="cd00118">
    <property type="entry name" value="LysM"/>
    <property type="match status" value="2"/>
</dbReference>
<feature type="chain" id="PRO_5038387085" description="Autolysin" evidence="3">
    <location>
        <begin position="23"/>
        <end position="327"/>
    </location>
</feature>
<dbReference type="GO" id="GO:0009253">
    <property type="term" value="P:peptidoglycan catabolic process"/>
    <property type="evidence" value="ECO:0007669"/>
    <property type="project" value="InterPro"/>
</dbReference>
<dbReference type="SUPFAM" id="SSF55846">
    <property type="entry name" value="N-acetylmuramoyl-L-alanine amidase-like"/>
    <property type="match status" value="1"/>
</dbReference>
<evidence type="ECO:0000259" key="5">
    <source>
        <dbReference type="PROSITE" id="PS51782"/>
    </source>
</evidence>
<dbReference type="RefSeq" id="WP_173730153.1">
    <property type="nucleotide sequence ID" value="NZ_JABTTE010000003.1"/>
</dbReference>
<evidence type="ECO:0000259" key="4">
    <source>
        <dbReference type="PROSITE" id="PS50943"/>
    </source>
</evidence>
<dbReference type="CDD" id="cd06583">
    <property type="entry name" value="PGRP"/>
    <property type="match status" value="1"/>
</dbReference>
<dbReference type="Gene3D" id="3.10.350.10">
    <property type="entry name" value="LysM domain"/>
    <property type="match status" value="2"/>
</dbReference>
<keyword evidence="3" id="KW-0732">Signal</keyword>
<protein>
    <recommendedName>
        <fullName evidence="2">Autolysin</fullName>
    </recommendedName>
    <alternativeName>
        <fullName evidence="1">Cell wall hydrolase</fullName>
    </alternativeName>
</protein>
<evidence type="ECO:0000313" key="6">
    <source>
        <dbReference type="EMBL" id="NSL50949.1"/>
    </source>
</evidence>
<evidence type="ECO:0000313" key="7">
    <source>
        <dbReference type="Proteomes" id="UP000625804"/>
    </source>
</evidence>
<dbReference type="EMBL" id="JABTTE010000003">
    <property type="protein sequence ID" value="NSL50949.1"/>
    <property type="molecule type" value="Genomic_DNA"/>
</dbReference>
<gene>
    <name evidence="6" type="ORF">HR057_04105</name>
</gene>
<dbReference type="InterPro" id="IPR001387">
    <property type="entry name" value="Cro/C1-type_HTH"/>
</dbReference>
<evidence type="ECO:0000256" key="2">
    <source>
        <dbReference type="ARBA" id="ARBA00032390"/>
    </source>
</evidence>
<dbReference type="PROSITE" id="PS50943">
    <property type="entry name" value="HTH_CROC1"/>
    <property type="match status" value="1"/>
</dbReference>
<dbReference type="InterPro" id="IPR002502">
    <property type="entry name" value="Amidase_domain"/>
</dbReference>
<dbReference type="AlphaFoldDB" id="A0A8J8KAL1"/>
<dbReference type="Proteomes" id="UP000625804">
    <property type="component" value="Unassembled WGS sequence"/>
</dbReference>
<dbReference type="GO" id="GO:0008745">
    <property type="term" value="F:N-acetylmuramoyl-L-alanine amidase activity"/>
    <property type="evidence" value="ECO:0007669"/>
    <property type="project" value="InterPro"/>
</dbReference>
<keyword evidence="7" id="KW-1185">Reference proteome</keyword>
<proteinExistence type="predicted"/>
<feature type="domain" description="LysM" evidence="5">
    <location>
        <begin position="29"/>
        <end position="72"/>
    </location>
</feature>
<organism evidence="6 7">
    <name type="scientific">Calidifontibacillus erzurumensis</name>
    <dbReference type="NCBI Taxonomy" id="2741433"/>
    <lineage>
        <taxon>Bacteria</taxon>
        <taxon>Bacillati</taxon>
        <taxon>Bacillota</taxon>
        <taxon>Bacilli</taxon>
        <taxon>Bacillales</taxon>
        <taxon>Bacillaceae</taxon>
        <taxon>Calidifontibacillus/Schinkia group</taxon>
        <taxon>Calidifontibacillus</taxon>
    </lineage>
</organism>
<dbReference type="Pfam" id="PF01476">
    <property type="entry name" value="LysM"/>
    <property type="match status" value="2"/>
</dbReference>
<evidence type="ECO:0000256" key="3">
    <source>
        <dbReference type="SAM" id="SignalP"/>
    </source>
</evidence>
<evidence type="ECO:0000256" key="1">
    <source>
        <dbReference type="ARBA" id="ARBA00030881"/>
    </source>
</evidence>
<dbReference type="SMART" id="SM00257">
    <property type="entry name" value="LysM"/>
    <property type="match status" value="2"/>
</dbReference>
<sequence length="327" mass="37261">MKNIFILFFLYLVSINFNVVQAEASDSTNLYSVQAGDTLVKIAKKFNTTVKELKIANGLQTNSLFVGQKLWVPIIYQVKAGDTLDNIASAYHSTVELIKAANNLSTNILYEGQKLKIPPKKMLIKGNHILMTKEEFKEWLSHHKFKRKIRLIQQHHTWTPSYKHFNGTNHFALLKGMENFHVKEKGWKMIAQNITTFPDGKIAVSRPFDIPPEGSIGWKANHAGIMIENIGNFDKGFDVMTKEQKETIVYITALLCLKFGLTPSIDTITYHHWWDLRTGERVLDNGKSFAVKTCPGTAFFGGNTTKSATKYFYPLVKDQIKKIMNEQ</sequence>
<dbReference type="PANTHER" id="PTHR33734">
    <property type="entry name" value="LYSM DOMAIN-CONTAINING GPI-ANCHORED PROTEIN 2"/>
    <property type="match status" value="1"/>
</dbReference>
<dbReference type="SUPFAM" id="SSF54106">
    <property type="entry name" value="LysM domain"/>
    <property type="match status" value="2"/>
</dbReference>
<dbReference type="Gene3D" id="3.40.80.10">
    <property type="entry name" value="Peptidoglycan recognition protein-like"/>
    <property type="match status" value="1"/>
</dbReference>
<dbReference type="Pfam" id="PF01510">
    <property type="entry name" value="Amidase_2"/>
    <property type="match status" value="1"/>
</dbReference>
<dbReference type="InterPro" id="IPR018392">
    <property type="entry name" value="LysM"/>
</dbReference>
<accession>A0A8J8KAL1</accession>